<gene>
    <name evidence="1" type="ORF">ACFQGD_04660</name>
</gene>
<dbReference type="InterPro" id="IPR036280">
    <property type="entry name" value="Multihaem_cyt_sf"/>
</dbReference>
<evidence type="ECO:0000313" key="1">
    <source>
        <dbReference type="EMBL" id="MFC6866429.1"/>
    </source>
</evidence>
<sequence length="707" mass="76198">MTGTSRCPVGHAMPAGPDRICSPCRREQIIARVSAVETSLSTQDVAAAVDAVATNPAVWRSLAAALESNPDALAQGAPPAVGRLVTELIARGATTVTEPRCAVCGRTGRPLSVTERGGMCARCAHHANPAECVRCGMVKPVAGRTNTGEAICERCRRRERGRRKCGRCHKITSIAARARDGQPDICVNCYRMPHAVCSVCGQRRECNFAASDAPICVTCTPRATATCARCGHDRPPTVRWDEGPVCDPCYTAALRHRGRCAGCGNQRRLVFPPGPGATTCADCAGIPVTHACGDCGMEDKLYEKNRCAACSLRRRAAHLLSGGTGQVPAELTAVFEAICAARTPRAALNWLRQGAAASLLADVASGRLAASHQALDTHPQARAADYLRHMLVAGGVLPPRDEQLARTEKWLAALLATIDIAEHRRLVQAFATWRVLRRLRRGTEARPAPRTYTAHARNNIKAAVAFLTWLAAKDTTLADCSQADIDQWLTTDPAASHVRDFVLWAAEHRHCDEFTVAEPERRTGTATAADQRWEQVATLLHDDHLATIDRVAGCFLLLFGQQQSRIAVMTTDQVSQRGPDVFVRFGQHDVPVPEPLGELLLRLIAEGKPHTAIGSPAQTPWLFPGGLPGRPITASHLAHRLRALGISTQAGRRAALLDLAAQVPAAVLADLLNLHPTTATKWMHQAGGDWNRYAAELARTRNHQPCE</sequence>
<name>A0ABW2BX53_9PSEU</name>
<dbReference type="EMBL" id="JBHSXX010000001">
    <property type="protein sequence ID" value="MFC6866429.1"/>
    <property type="molecule type" value="Genomic_DNA"/>
</dbReference>
<dbReference type="Proteomes" id="UP001596337">
    <property type="component" value="Unassembled WGS sequence"/>
</dbReference>
<evidence type="ECO:0000313" key="2">
    <source>
        <dbReference type="Proteomes" id="UP001596337"/>
    </source>
</evidence>
<accession>A0ABW2BX53</accession>
<keyword evidence="2" id="KW-1185">Reference proteome</keyword>
<reference evidence="2" key="1">
    <citation type="journal article" date="2019" name="Int. J. Syst. Evol. Microbiol.">
        <title>The Global Catalogue of Microorganisms (GCM) 10K type strain sequencing project: providing services to taxonomists for standard genome sequencing and annotation.</title>
        <authorList>
            <consortium name="The Broad Institute Genomics Platform"/>
            <consortium name="The Broad Institute Genome Sequencing Center for Infectious Disease"/>
            <person name="Wu L."/>
            <person name="Ma J."/>
        </authorList>
    </citation>
    <scope>NUCLEOTIDE SEQUENCE [LARGE SCALE GENOMIC DNA]</scope>
    <source>
        <strain evidence="2">KCTC 32255</strain>
    </source>
</reference>
<protein>
    <submittedName>
        <fullName evidence="1">Uncharacterized protein</fullName>
    </submittedName>
</protein>
<organism evidence="1 2">
    <name type="scientific">Haloechinothrix salitolerans</name>
    <dbReference type="NCBI Taxonomy" id="926830"/>
    <lineage>
        <taxon>Bacteria</taxon>
        <taxon>Bacillati</taxon>
        <taxon>Actinomycetota</taxon>
        <taxon>Actinomycetes</taxon>
        <taxon>Pseudonocardiales</taxon>
        <taxon>Pseudonocardiaceae</taxon>
        <taxon>Haloechinothrix</taxon>
    </lineage>
</organism>
<dbReference type="RefSeq" id="WP_345398947.1">
    <property type="nucleotide sequence ID" value="NZ_BAABLA010000073.1"/>
</dbReference>
<dbReference type="SUPFAM" id="SSF48695">
    <property type="entry name" value="Multiheme cytochromes"/>
    <property type="match status" value="1"/>
</dbReference>
<proteinExistence type="predicted"/>
<comment type="caution">
    <text evidence="1">The sequence shown here is derived from an EMBL/GenBank/DDBJ whole genome shotgun (WGS) entry which is preliminary data.</text>
</comment>